<dbReference type="Gene3D" id="3.40.190.150">
    <property type="entry name" value="Bordetella uptake gene, domain 1"/>
    <property type="match status" value="1"/>
</dbReference>
<keyword evidence="3" id="KW-0675">Receptor</keyword>
<evidence type="ECO:0000256" key="1">
    <source>
        <dbReference type="ARBA" id="ARBA00006987"/>
    </source>
</evidence>
<evidence type="ECO:0000256" key="2">
    <source>
        <dbReference type="SAM" id="SignalP"/>
    </source>
</evidence>
<evidence type="ECO:0000313" key="4">
    <source>
        <dbReference type="Proteomes" id="UP000277294"/>
    </source>
</evidence>
<dbReference type="CDD" id="cd13578">
    <property type="entry name" value="PBP2_Bug27"/>
    <property type="match status" value="1"/>
</dbReference>
<reference evidence="3 4" key="1">
    <citation type="submission" date="2018-10" db="EMBL/GenBank/DDBJ databases">
        <authorList>
            <person name="Criscuolo A."/>
        </authorList>
    </citation>
    <scope>NUCLEOTIDE SEQUENCE [LARGE SCALE GENOMIC DNA]</scope>
    <source>
        <strain evidence="3">DnA1</strain>
    </source>
</reference>
<dbReference type="PROSITE" id="PS51257">
    <property type="entry name" value="PROKAR_LIPOPROTEIN"/>
    <property type="match status" value="1"/>
</dbReference>
<dbReference type="InterPro" id="IPR005064">
    <property type="entry name" value="BUG"/>
</dbReference>
<dbReference type="OrthoDB" id="8630376at2"/>
<evidence type="ECO:0000313" key="3">
    <source>
        <dbReference type="EMBL" id="VCU69350.1"/>
    </source>
</evidence>
<dbReference type="Proteomes" id="UP000277294">
    <property type="component" value="Unassembled WGS sequence"/>
</dbReference>
<dbReference type="PANTHER" id="PTHR42928">
    <property type="entry name" value="TRICARBOXYLATE-BINDING PROTEIN"/>
    <property type="match status" value="1"/>
</dbReference>
<dbReference type="Pfam" id="PF03401">
    <property type="entry name" value="TctC"/>
    <property type="match status" value="1"/>
</dbReference>
<sequence length="329" mass="34462">MLKPLSCLPQTVLTLVACLFGAGLSAPGAARAEFPERPITVVVAFAPGGGTDNVARIVARQLTKELNLSVVIENKPGAGGTIGAGFVRRAAPDGYTLLLADPSFAINTGLMPNVGYDIKRDFVAVSTVTRSPLVMSTHPTLPAENLPQLLALAKAKPGTLSYSTPGVGSMPHVSGELLKSLSGVDVLHVPFKGASPAVTNLVAGQVQFTMSAISASKSYIQQNMMRAIATTGAERSSEFPDLPTVAETVPGFNSYFWTALMAPAGTPAPVVEKLNRLLGKVLADEETRASISKAGDTISYQSVEKSAEYVEGEARRWSKLIADVGIKPE</sequence>
<proteinExistence type="inferred from homology"/>
<accession>A0A3P4B0T9</accession>
<gene>
    <name evidence="3" type="ORF">PIGHUM_01412</name>
</gene>
<dbReference type="AlphaFoldDB" id="A0A3P4B0T9"/>
<feature type="chain" id="PRO_5018017993" evidence="2">
    <location>
        <begin position="33"/>
        <end position="329"/>
    </location>
</feature>
<dbReference type="EMBL" id="UWPJ01000013">
    <property type="protein sequence ID" value="VCU69350.1"/>
    <property type="molecule type" value="Genomic_DNA"/>
</dbReference>
<dbReference type="PANTHER" id="PTHR42928:SF5">
    <property type="entry name" value="BLR1237 PROTEIN"/>
    <property type="match status" value="1"/>
</dbReference>
<dbReference type="InterPro" id="IPR042100">
    <property type="entry name" value="Bug_dom1"/>
</dbReference>
<dbReference type="RefSeq" id="WP_124078698.1">
    <property type="nucleotide sequence ID" value="NZ_UWPJ01000013.1"/>
</dbReference>
<keyword evidence="4" id="KW-1185">Reference proteome</keyword>
<feature type="signal peptide" evidence="2">
    <location>
        <begin position="1"/>
        <end position="32"/>
    </location>
</feature>
<comment type="similarity">
    <text evidence="1">Belongs to the UPF0065 (bug) family.</text>
</comment>
<keyword evidence="2" id="KW-0732">Signal</keyword>
<dbReference type="PIRSF" id="PIRSF017082">
    <property type="entry name" value="YflP"/>
    <property type="match status" value="1"/>
</dbReference>
<dbReference type="SUPFAM" id="SSF53850">
    <property type="entry name" value="Periplasmic binding protein-like II"/>
    <property type="match status" value="1"/>
</dbReference>
<name>A0A3P4B0T9_9BURK</name>
<protein>
    <submittedName>
        <fullName evidence="3">Tripartite tricarboxylate transporter family receptor</fullName>
    </submittedName>
</protein>
<dbReference type="Gene3D" id="3.40.190.10">
    <property type="entry name" value="Periplasmic binding protein-like II"/>
    <property type="match status" value="1"/>
</dbReference>
<organism evidence="3 4">
    <name type="scientific">Pigmentiphaga humi</name>
    <dbReference type="NCBI Taxonomy" id="2478468"/>
    <lineage>
        <taxon>Bacteria</taxon>
        <taxon>Pseudomonadati</taxon>
        <taxon>Pseudomonadota</taxon>
        <taxon>Betaproteobacteria</taxon>
        <taxon>Burkholderiales</taxon>
        <taxon>Alcaligenaceae</taxon>
        <taxon>Pigmentiphaga</taxon>
    </lineage>
</organism>